<keyword evidence="2" id="KW-0812">Transmembrane</keyword>
<dbReference type="EMBL" id="JAYMYS010000005">
    <property type="protein sequence ID" value="KAK7391965.1"/>
    <property type="molecule type" value="Genomic_DNA"/>
</dbReference>
<feature type="transmembrane region" description="Helical" evidence="2">
    <location>
        <begin position="6"/>
        <end position="23"/>
    </location>
</feature>
<dbReference type="AlphaFoldDB" id="A0AAN9SA76"/>
<comment type="similarity">
    <text evidence="1">Belongs to the fantastic four family.</text>
</comment>
<keyword evidence="5" id="KW-1185">Reference proteome</keyword>
<evidence type="ECO:0000256" key="1">
    <source>
        <dbReference type="ARBA" id="ARBA00008690"/>
    </source>
</evidence>
<gene>
    <name evidence="4" type="ORF">VNO78_20390</name>
</gene>
<name>A0AAN9SA76_PSOTE</name>
<dbReference type="InterPro" id="IPR046431">
    <property type="entry name" value="FAF_dom"/>
</dbReference>
<evidence type="ECO:0000313" key="4">
    <source>
        <dbReference type="EMBL" id="KAK7391965.1"/>
    </source>
</evidence>
<dbReference type="InterPro" id="IPR021410">
    <property type="entry name" value="FAF"/>
</dbReference>
<dbReference type="Proteomes" id="UP001386955">
    <property type="component" value="Unassembled WGS sequence"/>
</dbReference>
<organism evidence="4 5">
    <name type="scientific">Psophocarpus tetragonolobus</name>
    <name type="common">Winged bean</name>
    <name type="synonym">Dolichos tetragonolobus</name>
    <dbReference type="NCBI Taxonomy" id="3891"/>
    <lineage>
        <taxon>Eukaryota</taxon>
        <taxon>Viridiplantae</taxon>
        <taxon>Streptophyta</taxon>
        <taxon>Embryophyta</taxon>
        <taxon>Tracheophyta</taxon>
        <taxon>Spermatophyta</taxon>
        <taxon>Magnoliopsida</taxon>
        <taxon>eudicotyledons</taxon>
        <taxon>Gunneridae</taxon>
        <taxon>Pentapetalae</taxon>
        <taxon>rosids</taxon>
        <taxon>fabids</taxon>
        <taxon>Fabales</taxon>
        <taxon>Fabaceae</taxon>
        <taxon>Papilionoideae</taxon>
        <taxon>50 kb inversion clade</taxon>
        <taxon>NPAAA clade</taxon>
        <taxon>indigoferoid/millettioid clade</taxon>
        <taxon>Phaseoleae</taxon>
        <taxon>Psophocarpus</taxon>
    </lineage>
</organism>
<dbReference type="PANTHER" id="PTHR33155:SF26">
    <property type="entry name" value="DUF3049 FAMILY PROTEIN"/>
    <property type="match status" value="1"/>
</dbReference>
<reference evidence="4 5" key="1">
    <citation type="submission" date="2024-01" db="EMBL/GenBank/DDBJ databases">
        <title>The genomes of 5 underutilized Papilionoideae crops provide insights into root nodulation and disease resistanc.</title>
        <authorList>
            <person name="Jiang F."/>
        </authorList>
    </citation>
    <scope>NUCLEOTIDE SEQUENCE [LARGE SCALE GENOMIC DNA]</scope>
    <source>
        <strain evidence="4">DUOXIRENSHENG_FW03</strain>
        <tissue evidence="4">Leaves</tissue>
    </source>
</reference>
<accession>A0AAN9SA76</accession>
<protein>
    <recommendedName>
        <fullName evidence="3">FAF domain-containing protein</fullName>
    </recommendedName>
</protein>
<feature type="domain" description="FAF" evidence="3">
    <location>
        <begin position="113"/>
        <end position="166"/>
    </location>
</feature>
<sequence>MMVFFLYVSILLSLFLSFLLHVFNKRIHLFLMDLVITFSTTMHVLDSPPPPKQIGFINNVGKGIERLMACTESLGFQSIDINDEIDDNDTSNDENEDENYWWRKVRVKEGKGNFPPPLSSMNVNGQPSFVLVPIRQNGRLKLSKVSIKRPEILYATRQDGRLRLFLFPDHCVEDDVEEQQELVSEFDIEEQELVNEFDTEEHMEEEKAMIIESMEDEKDDEIISYEQNDVRIGEWRFPNEGFGKCYDVLNHIQQHHHLNMYAFSIA</sequence>
<dbReference type="Pfam" id="PF11250">
    <property type="entry name" value="FAF"/>
    <property type="match status" value="1"/>
</dbReference>
<keyword evidence="2" id="KW-0472">Membrane</keyword>
<evidence type="ECO:0000313" key="5">
    <source>
        <dbReference type="Proteomes" id="UP001386955"/>
    </source>
</evidence>
<dbReference type="PANTHER" id="PTHR33155">
    <property type="entry name" value="FANTASTIC FOUR-LIKE PROTEIN (DUF3049)"/>
    <property type="match status" value="1"/>
</dbReference>
<proteinExistence type="inferred from homology"/>
<keyword evidence="2" id="KW-1133">Transmembrane helix</keyword>
<comment type="caution">
    <text evidence="4">The sequence shown here is derived from an EMBL/GenBank/DDBJ whole genome shotgun (WGS) entry which is preliminary data.</text>
</comment>
<evidence type="ECO:0000259" key="3">
    <source>
        <dbReference type="Pfam" id="PF11250"/>
    </source>
</evidence>
<evidence type="ECO:0000256" key="2">
    <source>
        <dbReference type="SAM" id="Phobius"/>
    </source>
</evidence>